<dbReference type="OrthoDB" id="10258297at2759"/>
<dbReference type="PANTHER" id="PTHR31057:SF0">
    <property type="entry name" value="E3 UFM1-PROTEIN LIGASE 1"/>
    <property type="match status" value="1"/>
</dbReference>
<dbReference type="InterPro" id="IPR018611">
    <property type="entry name" value="Ufl1"/>
</dbReference>
<dbReference type="EMBL" id="BFAA01015895">
    <property type="protein sequence ID" value="GCB79010.1"/>
    <property type="molecule type" value="Genomic_DNA"/>
</dbReference>
<accession>A0A401Q0Z2</accession>
<keyword evidence="5" id="KW-1185">Reference proteome</keyword>
<dbReference type="PANTHER" id="PTHR31057">
    <property type="entry name" value="E3 UFM1-PROTEIN LIGASE 1"/>
    <property type="match status" value="1"/>
</dbReference>
<proteinExistence type="predicted"/>
<dbReference type="GO" id="GO:0061666">
    <property type="term" value="F:UFM1 ligase activity"/>
    <property type="evidence" value="ECO:0007669"/>
    <property type="project" value="InterPro"/>
</dbReference>
<dbReference type="OMA" id="CEEVNEV"/>
<feature type="domain" description="E3 UFM1-protein ligase 1-like N-terminal" evidence="3">
    <location>
        <begin position="29"/>
        <end position="240"/>
    </location>
</feature>
<evidence type="ECO:0000313" key="5">
    <source>
        <dbReference type="Proteomes" id="UP000288216"/>
    </source>
</evidence>
<dbReference type="GO" id="GO:0005789">
    <property type="term" value="C:endoplasmic reticulum membrane"/>
    <property type="evidence" value="ECO:0007669"/>
    <property type="project" value="TreeGrafter"/>
</dbReference>
<dbReference type="Pfam" id="PF09743">
    <property type="entry name" value="E3_UFM1_ligase"/>
    <property type="match status" value="1"/>
</dbReference>
<reference evidence="4 5" key="1">
    <citation type="journal article" date="2018" name="Nat. Ecol. Evol.">
        <title>Shark genomes provide insights into elasmobranch evolution and the origin of vertebrates.</title>
        <authorList>
            <person name="Hara Y"/>
            <person name="Yamaguchi K"/>
            <person name="Onimaru K"/>
            <person name="Kadota M"/>
            <person name="Koyanagi M"/>
            <person name="Keeley SD"/>
            <person name="Tatsumi K"/>
            <person name="Tanaka K"/>
            <person name="Motone F"/>
            <person name="Kageyama Y"/>
            <person name="Nozu R"/>
            <person name="Adachi N"/>
            <person name="Nishimura O"/>
            <person name="Nakagawa R"/>
            <person name="Tanegashima C"/>
            <person name="Kiyatake I"/>
            <person name="Matsumoto R"/>
            <person name="Murakumo K"/>
            <person name="Nishida K"/>
            <person name="Terakita A"/>
            <person name="Kuratani S"/>
            <person name="Sato K"/>
            <person name="Hyodo S Kuraku.S."/>
        </authorList>
    </citation>
    <scope>NUCLEOTIDE SEQUENCE [LARGE SCALE GENOMIC DNA]</scope>
</reference>
<organism evidence="4 5">
    <name type="scientific">Scyliorhinus torazame</name>
    <name type="common">Cloudy catshark</name>
    <name type="synonym">Catulus torazame</name>
    <dbReference type="NCBI Taxonomy" id="75743"/>
    <lineage>
        <taxon>Eukaryota</taxon>
        <taxon>Metazoa</taxon>
        <taxon>Chordata</taxon>
        <taxon>Craniata</taxon>
        <taxon>Vertebrata</taxon>
        <taxon>Chondrichthyes</taxon>
        <taxon>Elasmobranchii</taxon>
        <taxon>Galeomorphii</taxon>
        <taxon>Galeoidea</taxon>
        <taxon>Carcharhiniformes</taxon>
        <taxon>Scyliorhinidae</taxon>
        <taxon>Scyliorhinus</taxon>
    </lineage>
</organism>
<dbReference type="Proteomes" id="UP000288216">
    <property type="component" value="Unassembled WGS sequence"/>
</dbReference>
<dbReference type="GO" id="GO:0034976">
    <property type="term" value="P:response to endoplasmic reticulum stress"/>
    <property type="evidence" value="ECO:0007669"/>
    <property type="project" value="TreeGrafter"/>
</dbReference>
<dbReference type="AlphaFoldDB" id="A0A401Q0Z2"/>
<protein>
    <recommendedName>
        <fullName evidence="1">E3 UFM1-protein ligase 1</fullName>
    </recommendedName>
    <alternativeName>
        <fullName evidence="2">E3 UFM1-protein transferase 1</fullName>
    </alternativeName>
</protein>
<evidence type="ECO:0000256" key="1">
    <source>
        <dbReference type="ARBA" id="ARBA00019780"/>
    </source>
</evidence>
<gene>
    <name evidence="4" type="ORF">scyTo_0020164</name>
</gene>
<evidence type="ECO:0000313" key="4">
    <source>
        <dbReference type="EMBL" id="GCB79010.1"/>
    </source>
</evidence>
<evidence type="ECO:0000259" key="3">
    <source>
        <dbReference type="Pfam" id="PF09743"/>
    </source>
</evidence>
<sequence>VLTCGCDPAGSWEPGVGVQAAAMATDWEEIRRLAADFQRAQFTSTVQRLSERNCIEIVAKLIAEKQLDVVHTLDGKEYITPAQIAREIRDELYVNGGRINIVDLQHILNVDLTHIESKASDIVKSDRSIQLVLGQLIDETYLDQMAEEVNDRLQEAGQVTLAELCKLYDLPADFLTEVLSQRLGNIINGQMDTYDRGVIFTDAFVAQHKARVRGLFSAVTRPTPISSLITQYKFQEHLLY</sequence>
<name>A0A401Q0Z2_SCYTO</name>
<dbReference type="STRING" id="75743.A0A401Q0Z2"/>
<feature type="non-terminal residue" evidence="4">
    <location>
        <position position="1"/>
    </location>
</feature>
<dbReference type="InterPro" id="IPR056579">
    <property type="entry name" value="Ufl1_N"/>
</dbReference>
<dbReference type="GO" id="GO:0032434">
    <property type="term" value="P:regulation of proteasomal ubiquitin-dependent protein catabolic process"/>
    <property type="evidence" value="ECO:0007669"/>
    <property type="project" value="TreeGrafter"/>
</dbReference>
<comment type="caution">
    <text evidence="4">The sequence shown here is derived from an EMBL/GenBank/DDBJ whole genome shotgun (WGS) entry which is preliminary data.</text>
</comment>
<dbReference type="GO" id="GO:1990592">
    <property type="term" value="P:protein K69-linked ufmylation"/>
    <property type="evidence" value="ECO:0007669"/>
    <property type="project" value="TreeGrafter"/>
</dbReference>
<evidence type="ECO:0000256" key="2">
    <source>
        <dbReference type="ARBA" id="ARBA00031516"/>
    </source>
</evidence>
<feature type="non-terminal residue" evidence="4">
    <location>
        <position position="240"/>
    </location>
</feature>